<comment type="caution">
    <text evidence="1">The sequence shown here is derived from an EMBL/GenBank/DDBJ whole genome shotgun (WGS) entry which is preliminary data.</text>
</comment>
<keyword evidence="2" id="KW-1185">Reference proteome</keyword>
<organism evidence="1 2">
    <name type="scientific">Salix udensis</name>
    <dbReference type="NCBI Taxonomy" id="889485"/>
    <lineage>
        <taxon>Eukaryota</taxon>
        <taxon>Viridiplantae</taxon>
        <taxon>Streptophyta</taxon>
        <taxon>Embryophyta</taxon>
        <taxon>Tracheophyta</taxon>
        <taxon>Spermatophyta</taxon>
        <taxon>Magnoliopsida</taxon>
        <taxon>eudicotyledons</taxon>
        <taxon>Gunneridae</taxon>
        <taxon>Pentapetalae</taxon>
        <taxon>rosids</taxon>
        <taxon>fabids</taxon>
        <taxon>Malpighiales</taxon>
        <taxon>Salicaceae</taxon>
        <taxon>Saliceae</taxon>
        <taxon>Salix</taxon>
    </lineage>
</organism>
<reference evidence="1 2" key="1">
    <citation type="journal article" date="2023" name="Int. J. Mol. Sci.">
        <title>De Novo Assembly and Annotation of 11 Diverse Shrub Willow (Salix) Genomes Reveals Novel Gene Organization in Sex-Linked Regions.</title>
        <authorList>
            <person name="Hyden B."/>
            <person name="Feng K."/>
            <person name="Yates T.B."/>
            <person name="Jawdy S."/>
            <person name="Cereghino C."/>
            <person name="Smart L.B."/>
            <person name="Muchero W."/>
        </authorList>
    </citation>
    <scope>NUCLEOTIDE SEQUENCE [LARGE SCALE GENOMIC DNA]</scope>
    <source>
        <tissue evidence="1">Shoot tip</tissue>
    </source>
</reference>
<evidence type="ECO:0000313" key="2">
    <source>
        <dbReference type="Proteomes" id="UP001162972"/>
    </source>
</evidence>
<evidence type="ECO:0000313" key="1">
    <source>
        <dbReference type="EMBL" id="KAJ6414286.1"/>
    </source>
</evidence>
<sequence length="80" mass="9176">MMIEVEMVGTDKVRSKLEYKATFSALQFNKWWFAEMDVHGYSSHLGCVEDEFRPFLSPYDTLSVDARDLSFGDKGVDDVS</sequence>
<name>A0AAD6JZP4_9ROSI</name>
<accession>A0AAD6JZP4</accession>
<dbReference type="EMBL" id="JAPFFJ010000013">
    <property type="protein sequence ID" value="KAJ6414286.1"/>
    <property type="molecule type" value="Genomic_DNA"/>
</dbReference>
<protein>
    <submittedName>
        <fullName evidence="1">Uncharacterized protein</fullName>
    </submittedName>
</protein>
<dbReference type="AlphaFoldDB" id="A0AAD6JZP4"/>
<gene>
    <name evidence="1" type="ORF">OIU84_006994</name>
</gene>
<proteinExistence type="predicted"/>
<dbReference type="Proteomes" id="UP001162972">
    <property type="component" value="Chromosome 5"/>
</dbReference>